<evidence type="ECO:0000313" key="3">
    <source>
        <dbReference type="Proteomes" id="UP000198825"/>
    </source>
</evidence>
<dbReference type="Proteomes" id="UP000198825">
    <property type="component" value="Chromosome I"/>
</dbReference>
<name>A0A1H2MI23_9ACTN</name>
<dbReference type="Gene3D" id="3.40.430.10">
    <property type="entry name" value="Dihydrofolate Reductase, subunit A"/>
    <property type="match status" value="1"/>
</dbReference>
<keyword evidence="3" id="KW-1185">Reference proteome</keyword>
<proteinExistence type="predicted"/>
<organism evidence="2 3">
    <name type="scientific">Microlunatus sagamiharensis</name>
    <dbReference type="NCBI Taxonomy" id="546874"/>
    <lineage>
        <taxon>Bacteria</taxon>
        <taxon>Bacillati</taxon>
        <taxon>Actinomycetota</taxon>
        <taxon>Actinomycetes</taxon>
        <taxon>Propionibacteriales</taxon>
        <taxon>Propionibacteriaceae</taxon>
        <taxon>Microlunatus</taxon>
    </lineage>
</organism>
<feature type="region of interest" description="Disordered" evidence="1">
    <location>
        <begin position="112"/>
        <end position="195"/>
    </location>
</feature>
<reference evidence="3" key="1">
    <citation type="submission" date="2016-10" db="EMBL/GenBank/DDBJ databases">
        <authorList>
            <person name="Varghese N."/>
            <person name="Submissions S."/>
        </authorList>
    </citation>
    <scope>NUCLEOTIDE SEQUENCE [LARGE SCALE GENOMIC DNA]</scope>
    <source>
        <strain evidence="3">DSM 21743</strain>
    </source>
</reference>
<gene>
    <name evidence="2" type="ORF">SAMN04488544_2113</name>
</gene>
<protein>
    <submittedName>
        <fullName evidence="2">RibD C-terminal domain-containing protein</fullName>
    </submittedName>
</protein>
<feature type="compositionally biased region" description="Low complexity" evidence="1">
    <location>
        <begin position="147"/>
        <end position="162"/>
    </location>
</feature>
<accession>A0A1H2MI23</accession>
<dbReference type="AlphaFoldDB" id="A0A1H2MI23"/>
<sequence length="195" mass="21187">MRQVVVSMSVSMDGFTKGPDGRFDWSAPDPEVFALATEEVRGLSAHLLGRHLYETMRYWEDPEVTATLDGAEREFARIWNALPKIVFSRTLTAVEGSYRLAAGGLAEEVERLRAEPGRATSPSAGPRSPRTRPRSAWSRSTARGSTRCSSAAAPRSSRRPGAVRTSSCWRAARSAPAGSSTCATGCDRAAERARR</sequence>
<dbReference type="InterPro" id="IPR024072">
    <property type="entry name" value="DHFR-like_dom_sf"/>
</dbReference>
<evidence type="ECO:0000313" key="2">
    <source>
        <dbReference type="EMBL" id="SDU92850.1"/>
    </source>
</evidence>
<evidence type="ECO:0000256" key="1">
    <source>
        <dbReference type="SAM" id="MobiDB-lite"/>
    </source>
</evidence>
<dbReference type="SUPFAM" id="SSF53597">
    <property type="entry name" value="Dihydrofolate reductase-like"/>
    <property type="match status" value="1"/>
</dbReference>
<dbReference type="EMBL" id="LT629799">
    <property type="protein sequence ID" value="SDU92850.1"/>
    <property type="molecule type" value="Genomic_DNA"/>
</dbReference>
<dbReference type="STRING" id="546874.SAMN04488544_2113"/>
<feature type="compositionally biased region" description="Polar residues" evidence="1">
    <location>
        <begin position="137"/>
        <end position="146"/>
    </location>
</feature>